<reference evidence="3 4" key="1">
    <citation type="submission" date="2019-02" db="EMBL/GenBank/DDBJ databases">
        <title>Investigation of anaerobic lignin degradation for improved lignocellulosic biofuels.</title>
        <authorList>
            <person name="Deangelis K."/>
        </authorList>
    </citation>
    <scope>NUCLEOTIDE SEQUENCE [LARGE SCALE GENOMIC DNA]</scope>
    <source>
        <strain evidence="3 4">159R</strain>
    </source>
</reference>
<evidence type="ECO:0000313" key="4">
    <source>
        <dbReference type="Proteomes" id="UP000294555"/>
    </source>
</evidence>
<dbReference type="AlphaFoldDB" id="A0A4R1N7U6"/>
<accession>A0A4R1N7U6</accession>
<dbReference type="SUPFAM" id="SSF47616">
    <property type="entry name" value="GST C-terminal domain-like"/>
    <property type="match status" value="1"/>
</dbReference>
<feature type="domain" description="GST C-terminal" evidence="2">
    <location>
        <begin position="91"/>
        <end position="237"/>
    </location>
</feature>
<dbReference type="InterPro" id="IPR010987">
    <property type="entry name" value="Glutathione-S-Trfase_C-like"/>
</dbReference>
<evidence type="ECO:0000259" key="2">
    <source>
        <dbReference type="PROSITE" id="PS50405"/>
    </source>
</evidence>
<gene>
    <name evidence="3" type="ORF">EZJ58_1324</name>
</gene>
<dbReference type="EMBL" id="SJOI01000001">
    <property type="protein sequence ID" value="TCL03263.1"/>
    <property type="molecule type" value="Genomic_DNA"/>
</dbReference>
<dbReference type="InterPro" id="IPR058268">
    <property type="entry name" value="DUF7962"/>
</dbReference>
<protein>
    <submittedName>
        <fullName evidence="3">Glutathione S-transferase</fullName>
    </submittedName>
</protein>
<dbReference type="InterPro" id="IPR004045">
    <property type="entry name" value="Glutathione_S-Trfase_N"/>
</dbReference>
<comment type="caution">
    <text evidence="3">The sequence shown here is derived from an EMBL/GenBank/DDBJ whole genome shotgun (WGS) entry which is preliminary data.</text>
</comment>
<sequence>MSEIILHHFDASPFAEKLRLIFGLKSLAWKSVVAELIMPKPKLTALTGGYRKTPVMQIGADIYCDSRLIALELERRFPTPTIFPGGSKGLSLALSSWSDRDLHFASSGLAIGANIHQFPAALMRDRKAYFGDFMDVEKLEQDIPHLMTQLRAHVDLVEQQLSDGRPFLLGNEPGLVDFHAYVEVKTALVHVPHALSLFARFQHLNPWIARVQSQGNGQRSEITSDDAHAIAREATPKPNRHVDHTDALGLGEEETVTVTPDDYGREPVRGRLVTLTVHEVAIERNDNVTGTVAVHFPRIGFRIERG</sequence>
<dbReference type="InterPro" id="IPR036282">
    <property type="entry name" value="Glutathione-S-Trfase_C_sf"/>
</dbReference>
<dbReference type="RefSeq" id="WP_132922151.1">
    <property type="nucleotide sequence ID" value="NZ_SJOI01000001.1"/>
</dbReference>
<name>A0A4R1N7U6_9GAMM</name>
<dbReference type="GO" id="GO:0016740">
    <property type="term" value="F:transferase activity"/>
    <property type="evidence" value="ECO:0007669"/>
    <property type="project" value="UniProtKB-KW"/>
</dbReference>
<dbReference type="CDD" id="cd00299">
    <property type="entry name" value="GST_C_family"/>
    <property type="match status" value="1"/>
</dbReference>
<evidence type="ECO:0000259" key="1">
    <source>
        <dbReference type="PROSITE" id="PS50404"/>
    </source>
</evidence>
<proteinExistence type="predicted"/>
<evidence type="ECO:0000313" key="3">
    <source>
        <dbReference type="EMBL" id="TCL03263.1"/>
    </source>
</evidence>
<dbReference type="Pfam" id="PF25907">
    <property type="entry name" value="DUF7962"/>
    <property type="match status" value="1"/>
</dbReference>
<keyword evidence="3" id="KW-0808">Transferase</keyword>
<keyword evidence="4" id="KW-1185">Reference proteome</keyword>
<dbReference type="Proteomes" id="UP000294555">
    <property type="component" value="Unassembled WGS sequence"/>
</dbReference>
<dbReference type="PROSITE" id="PS50404">
    <property type="entry name" value="GST_NTER"/>
    <property type="match status" value="1"/>
</dbReference>
<organism evidence="3 4">
    <name type="scientific">Sodalis ligni</name>
    <dbReference type="NCBI Taxonomy" id="2697027"/>
    <lineage>
        <taxon>Bacteria</taxon>
        <taxon>Pseudomonadati</taxon>
        <taxon>Pseudomonadota</taxon>
        <taxon>Gammaproteobacteria</taxon>
        <taxon>Enterobacterales</taxon>
        <taxon>Bruguierivoracaceae</taxon>
        <taxon>Sodalis</taxon>
    </lineage>
</organism>
<dbReference type="PROSITE" id="PS50405">
    <property type="entry name" value="GST_CTER"/>
    <property type="match status" value="1"/>
</dbReference>
<dbReference type="InterPro" id="IPR036249">
    <property type="entry name" value="Thioredoxin-like_sf"/>
</dbReference>
<dbReference type="CDD" id="cd00570">
    <property type="entry name" value="GST_N_family"/>
    <property type="match status" value="1"/>
</dbReference>
<dbReference type="Pfam" id="PF13417">
    <property type="entry name" value="GST_N_3"/>
    <property type="match status" value="1"/>
</dbReference>
<dbReference type="SUPFAM" id="SSF52833">
    <property type="entry name" value="Thioredoxin-like"/>
    <property type="match status" value="1"/>
</dbReference>
<dbReference type="OrthoDB" id="5791869at2"/>
<dbReference type="Gene3D" id="3.40.30.110">
    <property type="match status" value="2"/>
</dbReference>
<feature type="domain" description="GST N-terminal" evidence="1">
    <location>
        <begin position="2"/>
        <end position="81"/>
    </location>
</feature>